<dbReference type="Gene3D" id="3.30.200.20">
    <property type="entry name" value="Phosphorylase Kinase, domain 1"/>
    <property type="match status" value="1"/>
</dbReference>
<dbReference type="Gene3D" id="2.60.40.10">
    <property type="entry name" value="Immunoglobulins"/>
    <property type="match status" value="1"/>
</dbReference>
<evidence type="ECO:0000256" key="7">
    <source>
        <dbReference type="SAM" id="Coils"/>
    </source>
</evidence>
<reference evidence="9 10" key="1">
    <citation type="journal article" date="2016" name="Genome Announc.">
        <title>Complete genome sequence of the hyperthermophilic and piezophilic archaeon Thermococcus barophilus Ch5, capable of growth at the expense of hydrogenogenesis from carbon monoxide and formate.</title>
        <authorList>
            <person name="Oger P."/>
            <person name="Sokolova T.G."/>
            <person name="Kozhevnikova D.A."/>
            <person name="Taranov E.A."/>
            <person name="Vannier P."/>
            <person name="Lee H.S."/>
            <person name="Kwon K.K."/>
            <person name="Kang S.G."/>
            <person name="Lee J.H."/>
            <person name="Bonch-Osmolovskaya E.A."/>
            <person name="Lebedinsky A.V."/>
        </authorList>
    </citation>
    <scope>NUCLEOTIDE SEQUENCE [LARGE SCALE GENOMIC DNA]</scope>
    <source>
        <strain evidence="10">Ch5</strain>
    </source>
</reference>
<keyword evidence="7" id="KW-0175">Coiled coil</keyword>
<accession>A0A0S1XCL8</accession>
<keyword evidence="3 9" id="KW-0808">Transferase</keyword>
<dbReference type="InterPro" id="IPR050660">
    <property type="entry name" value="NEK_Ser/Thr_kinase"/>
</dbReference>
<dbReference type="Gene3D" id="1.10.510.10">
    <property type="entry name" value="Transferase(Phosphotransferase) domain 1"/>
    <property type="match status" value="1"/>
</dbReference>
<name>A0A0S1XCL8_THEBA</name>
<dbReference type="SMART" id="SM00220">
    <property type="entry name" value="S_TKc"/>
    <property type="match status" value="1"/>
</dbReference>
<feature type="coiled-coil region" evidence="7">
    <location>
        <begin position="532"/>
        <end position="586"/>
    </location>
</feature>
<evidence type="ECO:0000259" key="8">
    <source>
        <dbReference type="PROSITE" id="PS50011"/>
    </source>
</evidence>
<dbReference type="STRING" id="55802.TBCH5v1_1624"/>
<dbReference type="InterPro" id="IPR000719">
    <property type="entry name" value="Prot_kinase_dom"/>
</dbReference>
<dbReference type="GO" id="GO:0005524">
    <property type="term" value="F:ATP binding"/>
    <property type="evidence" value="ECO:0007669"/>
    <property type="project" value="UniProtKB-KW"/>
</dbReference>
<dbReference type="InterPro" id="IPR013783">
    <property type="entry name" value="Ig-like_fold"/>
</dbReference>
<dbReference type="InterPro" id="IPR013229">
    <property type="entry name" value="PEGA"/>
</dbReference>
<dbReference type="RefSeq" id="WP_082585130.1">
    <property type="nucleotide sequence ID" value="NZ_CP013050.1"/>
</dbReference>
<evidence type="ECO:0000256" key="3">
    <source>
        <dbReference type="ARBA" id="ARBA00022679"/>
    </source>
</evidence>
<comment type="similarity">
    <text evidence="1">Belongs to the protein kinase superfamily. NEK Ser/Thr protein kinase family. NIMA subfamily.</text>
</comment>
<sequence length="677" mass="76243">MKKFVRVIILLAIFGGVLIYFPLVEAGLGSPKLSVYVDVSPSTTLQWGDSATLTVTVKETGGEDWANDVTVSVLVPQGSKISITPSKSEPRDIDKGASASFTFTVRVPEYEEPGTKKLTIIVEYGDTGWLDMGETRYTIIKYVYLTVKKPPAKLIVRTTPSQAKVYINGVYKGLTPLTITLEEGTYDLKIEKEGYETIQEVVTLYPGKTTTISRELKSLPLVSKIKTGASGVVSEGDNNFLMILGVGLIMILVLVVGISKIKKPKEGKDDSSKTIATKAKQLFPSELLKKYEPLEFIGEGGFAKVFKVKRKSDGKIVAVKIPRIDEKISKVFLREVGTWLHLDHPNIVKLYEADILPVPHLEMEYVEGVNLNGKTIRSLEEYPKPVDEELALRFVKGVTQAVKYAHSQNVLHRDIKPLNVLLKHNFTPKLTDWGLSKIGVTTSSKTATGYTPLYATPEQLLPSQYGHTDHRTDLYQIGAVLYELLTGQPPYEGHSQAELIGKITDPNYLPKRPSEFNPELYIFDKFFKKALAKRKEDRFQSADELLQALKELEKVVRKRKELKKTVAELKKDLNRSKLELKKSRSAEEAKLKTLEILDLYQKLAMLYCELNSQSELLELLGSLKYYVKSEELKKDVEAAREYLKYYINEDIPIGNEFAQRLNELISHIKMEVKEENA</sequence>
<dbReference type="CDD" id="cd14014">
    <property type="entry name" value="STKc_PknB_like"/>
    <property type="match status" value="1"/>
</dbReference>
<dbReference type="InterPro" id="IPR018905">
    <property type="entry name" value="A-galactase_NEW3"/>
</dbReference>
<evidence type="ECO:0000256" key="2">
    <source>
        <dbReference type="ARBA" id="ARBA00012513"/>
    </source>
</evidence>
<gene>
    <name evidence="9" type="ORF">TBCH5v1_1624</name>
</gene>
<dbReference type="EMBL" id="CP013050">
    <property type="protein sequence ID" value="ALM75537.1"/>
    <property type="molecule type" value="Genomic_DNA"/>
</dbReference>
<evidence type="ECO:0000313" key="10">
    <source>
        <dbReference type="Proteomes" id="UP000066042"/>
    </source>
</evidence>
<dbReference type="Pfam" id="PF08308">
    <property type="entry name" value="PEGA"/>
    <property type="match status" value="1"/>
</dbReference>
<organism evidence="9 10">
    <name type="scientific">Thermococcus barophilus</name>
    <dbReference type="NCBI Taxonomy" id="55802"/>
    <lineage>
        <taxon>Archaea</taxon>
        <taxon>Methanobacteriati</taxon>
        <taxon>Methanobacteriota</taxon>
        <taxon>Thermococci</taxon>
        <taxon>Thermococcales</taxon>
        <taxon>Thermococcaceae</taxon>
        <taxon>Thermococcus</taxon>
    </lineage>
</organism>
<dbReference type="PANTHER" id="PTHR43671:SF13">
    <property type="entry name" value="SERINE_THREONINE-PROTEIN KINASE NEK2"/>
    <property type="match status" value="1"/>
</dbReference>
<evidence type="ECO:0000256" key="4">
    <source>
        <dbReference type="ARBA" id="ARBA00022741"/>
    </source>
</evidence>
<dbReference type="PANTHER" id="PTHR43671">
    <property type="entry name" value="SERINE/THREONINE-PROTEIN KINASE NEK"/>
    <property type="match status" value="1"/>
</dbReference>
<evidence type="ECO:0000256" key="1">
    <source>
        <dbReference type="ARBA" id="ARBA00010886"/>
    </source>
</evidence>
<dbReference type="PROSITE" id="PS00108">
    <property type="entry name" value="PROTEIN_KINASE_ST"/>
    <property type="match status" value="1"/>
</dbReference>
<protein>
    <recommendedName>
        <fullName evidence="2">non-specific serine/threonine protein kinase</fullName>
        <ecNumber evidence="2">2.7.11.1</ecNumber>
    </recommendedName>
</protein>
<evidence type="ECO:0000256" key="5">
    <source>
        <dbReference type="ARBA" id="ARBA00022777"/>
    </source>
</evidence>
<keyword evidence="5 9" id="KW-0418">Kinase</keyword>
<dbReference type="InterPro" id="IPR017441">
    <property type="entry name" value="Protein_kinase_ATP_BS"/>
</dbReference>
<dbReference type="GO" id="GO:0004674">
    <property type="term" value="F:protein serine/threonine kinase activity"/>
    <property type="evidence" value="ECO:0007669"/>
    <property type="project" value="UniProtKB-KW"/>
</dbReference>
<keyword evidence="6" id="KW-0067">ATP-binding</keyword>
<evidence type="ECO:0000256" key="6">
    <source>
        <dbReference type="ARBA" id="ARBA00022840"/>
    </source>
</evidence>
<evidence type="ECO:0000313" key="9">
    <source>
        <dbReference type="EMBL" id="ALM75537.1"/>
    </source>
</evidence>
<dbReference type="PROSITE" id="PS50011">
    <property type="entry name" value="PROTEIN_KINASE_DOM"/>
    <property type="match status" value="1"/>
</dbReference>
<dbReference type="SUPFAM" id="SSF56112">
    <property type="entry name" value="Protein kinase-like (PK-like)"/>
    <property type="match status" value="1"/>
</dbReference>
<dbReference type="PATRIC" id="fig|55802.8.peg.1604"/>
<dbReference type="Proteomes" id="UP000066042">
    <property type="component" value="Chromosome"/>
</dbReference>
<proteinExistence type="inferred from homology"/>
<dbReference type="PROSITE" id="PS00107">
    <property type="entry name" value="PROTEIN_KINASE_ATP"/>
    <property type="match status" value="1"/>
</dbReference>
<dbReference type="InterPro" id="IPR011009">
    <property type="entry name" value="Kinase-like_dom_sf"/>
</dbReference>
<feature type="domain" description="Protein kinase" evidence="8">
    <location>
        <begin position="291"/>
        <end position="550"/>
    </location>
</feature>
<dbReference type="GeneID" id="32012238"/>
<dbReference type="InterPro" id="IPR008271">
    <property type="entry name" value="Ser/Thr_kinase_AS"/>
</dbReference>
<dbReference type="EC" id="2.7.11.1" evidence="2"/>
<keyword evidence="9" id="KW-0723">Serine/threonine-protein kinase</keyword>
<dbReference type="AlphaFoldDB" id="A0A0S1XCL8"/>
<dbReference type="Pfam" id="PF10633">
    <property type="entry name" value="NPCBM_assoc"/>
    <property type="match status" value="1"/>
</dbReference>
<keyword evidence="4" id="KW-0547">Nucleotide-binding</keyword>
<dbReference type="Pfam" id="PF00069">
    <property type="entry name" value="Pkinase"/>
    <property type="match status" value="1"/>
</dbReference>